<gene>
    <name evidence="2" type="ORF">D9619_000021</name>
</gene>
<dbReference type="OrthoDB" id="2691546at2759"/>
<feature type="region of interest" description="Disordered" evidence="1">
    <location>
        <begin position="128"/>
        <end position="149"/>
    </location>
</feature>
<dbReference type="Proteomes" id="UP000567179">
    <property type="component" value="Unassembled WGS sequence"/>
</dbReference>
<proteinExistence type="predicted"/>
<protein>
    <submittedName>
        <fullName evidence="2">Uncharacterized protein</fullName>
    </submittedName>
</protein>
<sequence>MRRCMPILSAHSLLPMPHSQMCTTAGNDAGMDDDILSDIVPPRVGRRRSESREGRLATKRMEMAKAKIADAVRRWSYLLGQTGPFEHSTHKARLLPRICRAHVRRAAKPKGREHEKAILYAPLAASSDNNARHRKSTEQGNEDPLKDGEAGLASGDLPVVYSSARAVAVVHISADLFYRAGLRCISLLVTLRTIELRLVPLVCLRITRPLSPGRPFAGAVPASCYSQRLNTHTNTNMRGPTNEIKASVVKIIYHGEIPGNGYPDERDERHSCGSDPA</sequence>
<comment type="caution">
    <text evidence="2">The sequence shown here is derived from an EMBL/GenBank/DDBJ whole genome shotgun (WGS) entry which is preliminary data.</text>
</comment>
<evidence type="ECO:0000313" key="2">
    <source>
        <dbReference type="EMBL" id="KAF5320684.1"/>
    </source>
</evidence>
<accession>A0A8H5F1Y4</accession>
<name>A0A8H5F1Y4_9AGAR</name>
<dbReference type="AlphaFoldDB" id="A0A8H5F1Y4"/>
<dbReference type="EMBL" id="JAACJJ010000028">
    <property type="protein sequence ID" value="KAF5320684.1"/>
    <property type="molecule type" value="Genomic_DNA"/>
</dbReference>
<keyword evidence="3" id="KW-1185">Reference proteome</keyword>
<evidence type="ECO:0000256" key="1">
    <source>
        <dbReference type="SAM" id="MobiDB-lite"/>
    </source>
</evidence>
<reference evidence="2 3" key="1">
    <citation type="journal article" date="2020" name="ISME J.">
        <title>Uncovering the hidden diversity of litter-decomposition mechanisms in mushroom-forming fungi.</title>
        <authorList>
            <person name="Floudas D."/>
            <person name="Bentzer J."/>
            <person name="Ahren D."/>
            <person name="Johansson T."/>
            <person name="Persson P."/>
            <person name="Tunlid A."/>
        </authorList>
    </citation>
    <scope>NUCLEOTIDE SEQUENCE [LARGE SCALE GENOMIC DNA]</scope>
    <source>
        <strain evidence="2 3">CBS 101986</strain>
    </source>
</reference>
<evidence type="ECO:0000313" key="3">
    <source>
        <dbReference type="Proteomes" id="UP000567179"/>
    </source>
</evidence>
<organism evidence="2 3">
    <name type="scientific">Psilocybe cf. subviscida</name>
    <dbReference type="NCBI Taxonomy" id="2480587"/>
    <lineage>
        <taxon>Eukaryota</taxon>
        <taxon>Fungi</taxon>
        <taxon>Dikarya</taxon>
        <taxon>Basidiomycota</taxon>
        <taxon>Agaricomycotina</taxon>
        <taxon>Agaricomycetes</taxon>
        <taxon>Agaricomycetidae</taxon>
        <taxon>Agaricales</taxon>
        <taxon>Agaricineae</taxon>
        <taxon>Strophariaceae</taxon>
        <taxon>Psilocybe</taxon>
    </lineage>
</organism>